<keyword evidence="4" id="KW-0456">Lyase</keyword>
<evidence type="ECO:0000256" key="4">
    <source>
        <dbReference type="ARBA" id="ARBA00023239"/>
    </source>
</evidence>
<sequence>MAYDFSSRSLEQLISEGSHKWSRYPGAIGMWVAEMDFGVSDEIRDYLIAEANRGSFGYLPPADGRRVLEATSEWLGRFNWTPNPDHMLLLPEVLAGLRIQIEHFSSPGSAVVVPTPAYMPFLTIPKEFDREIIEVPSNRDEEGYWRLDLDGIDAALATGAETVVLCNPWNPTGRCLSFDELSALDAIVTKHGARVFEDAIHVPLVLDGTYIPFATVSEQAPSHTITAISSTKGWNIPGLKCAQLIFNNEEDWNAFQPLAHAASEPTSTVGVRATGVCFTQSQDWNDEVRDYLRINRDVLEERVAGWDGVSISPLEGTYIGLLDFTELAQRGAFGDQSPAEFLRENAKVALTEGRLCGANYSNFARIIFATPLPVLTEALDRIEAALG</sequence>
<dbReference type="SUPFAM" id="SSF53383">
    <property type="entry name" value="PLP-dependent transferases"/>
    <property type="match status" value="1"/>
</dbReference>
<keyword evidence="3" id="KW-0663">Pyridoxal phosphate</keyword>
<evidence type="ECO:0000256" key="3">
    <source>
        <dbReference type="ARBA" id="ARBA00022898"/>
    </source>
</evidence>
<comment type="cofactor">
    <cofactor evidence="1">
        <name>pyridoxal 5'-phosphate</name>
        <dbReference type="ChEBI" id="CHEBI:597326"/>
    </cofactor>
</comment>
<gene>
    <name evidence="7" type="ORF">DD236_04730</name>
</gene>
<accession>A0A2V1K986</accession>
<dbReference type="Gene3D" id="3.90.1150.10">
    <property type="entry name" value="Aspartate Aminotransferase, domain 1"/>
    <property type="match status" value="1"/>
</dbReference>
<keyword evidence="8" id="KW-1185">Reference proteome</keyword>
<dbReference type="InterPro" id="IPR051798">
    <property type="entry name" value="Class-II_PLP-Dep_Aminotrans"/>
</dbReference>
<dbReference type="EC" id="4.4.1.13" evidence="2"/>
<evidence type="ECO:0000313" key="7">
    <source>
        <dbReference type="EMBL" id="PWF27683.1"/>
    </source>
</evidence>
<dbReference type="CDD" id="cd00609">
    <property type="entry name" value="AAT_like"/>
    <property type="match status" value="1"/>
</dbReference>
<dbReference type="InterPro" id="IPR015421">
    <property type="entry name" value="PyrdxlP-dep_Trfase_major"/>
</dbReference>
<dbReference type="InterPro" id="IPR015424">
    <property type="entry name" value="PyrdxlP-dep_Trfase"/>
</dbReference>
<name>A0A2V1K986_9ACTO</name>
<comment type="similarity">
    <text evidence="5">Belongs to the class-II pyridoxal-phosphate-dependent aminotransferase family. MalY/PatB cystathionine beta-lyase subfamily.</text>
</comment>
<dbReference type="OrthoDB" id="3224382at2"/>
<dbReference type="GO" id="GO:0047804">
    <property type="term" value="F:cysteine-S-conjugate beta-lyase activity"/>
    <property type="evidence" value="ECO:0007669"/>
    <property type="project" value="UniProtKB-EC"/>
</dbReference>
<dbReference type="RefSeq" id="WP_109093178.1">
    <property type="nucleotide sequence ID" value="NZ_QETB01000001.1"/>
</dbReference>
<dbReference type="PANTHER" id="PTHR43525:SF2">
    <property type="entry name" value="CYSTATHIONINE BETA-LYASE-RELATED"/>
    <property type="match status" value="1"/>
</dbReference>
<reference evidence="8" key="1">
    <citation type="submission" date="2018-05" db="EMBL/GenBank/DDBJ databases">
        <authorList>
            <person name="Li Y."/>
        </authorList>
    </citation>
    <scope>NUCLEOTIDE SEQUENCE [LARGE SCALE GENOMIC DNA]</scope>
    <source>
        <strain evidence="8">sk1b4</strain>
    </source>
</reference>
<dbReference type="PANTHER" id="PTHR43525">
    <property type="entry name" value="PROTEIN MALY"/>
    <property type="match status" value="1"/>
</dbReference>
<dbReference type="Gene3D" id="3.40.640.10">
    <property type="entry name" value="Type I PLP-dependent aspartate aminotransferase-like (Major domain)"/>
    <property type="match status" value="1"/>
</dbReference>
<feature type="domain" description="Aminotransferase class I/classII large" evidence="6">
    <location>
        <begin position="40"/>
        <end position="382"/>
    </location>
</feature>
<evidence type="ECO:0000256" key="2">
    <source>
        <dbReference type="ARBA" id="ARBA00012224"/>
    </source>
</evidence>
<dbReference type="InterPro" id="IPR004839">
    <property type="entry name" value="Aminotransferase_I/II_large"/>
</dbReference>
<dbReference type="GO" id="GO:0030170">
    <property type="term" value="F:pyridoxal phosphate binding"/>
    <property type="evidence" value="ECO:0007669"/>
    <property type="project" value="InterPro"/>
</dbReference>
<proteinExistence type="inferred from homology"/>
<comment type="caution">
    <text evidence="7">The sequence shown here is derived from an EMBL/GenBank/DDBJ whole genome shotgun (WGS) entry which is preliminary data.</text>
</comment>
<evidence type="ECO:0000313" key="8">
    <source>
        <dbReference type="Proteomes" id="UP000245283"/>
    </source>
</evidence>
<organism evidence="7 8">
    <name type="scientific">Ancrocorticia populi</name>
    <dbReference type="NCBI Taxonomy" id="2175228"/>
    <lineage>
        <taxon>Bacteria</taxon>
        <taxon>Bacillati</taxon>
        <taxon>Actinomycetota</taxon>
        <taxon>Actinomycetes</taxon>
        <taxon>Actinomycetales</taxon>
        <taxon>Actinomycetaceae</taxon>
        <taxon>Ancrocorticia</taxon>
    </lineage>
</organism>
<dbReference type="EMBL" id="QETB01000001">
    <property type="protein sequence ID" value="PWF27683.1"/>
    <property type="molecule type" value="Genomic_DNA"/>
</dbReference>
<evidence type="ECO:0000259" key="6">
    <source>
        <dbReference type="Pfam" id="PF00155"/>
    </source>
</evidence>
<evidence type="ECO:0000256" key="5">
    <source>
        <dbReference type="ARBA" id="ARBA00037974"/>
    </source>
</evidence>
<evidence type="ECO:0000256" key="1">
    <source>
        <dbReference type="ARBA" id="ARBA00001933"/>
    </source>
</evidence>
<dbReference type="Proteomes" id="UP000245283">
    <property type="component" value="Unassembled WGS sequence"/>
</dbReference>
<dbReference type="AlphaFoldDB" id="A0A2V1K986"/>
<protein>
    <recommendedName>
        <fullName evidence="2">cysteine-S-conjugate beta-lyase</fullName>
        <ecNumber evidence="2">4.4.1.13</ecNumber>
    </recommendedName>
</protein>
<dbReference type="Pfam" id="PF00155">
    <property type="entry name" value="Aminotran_1_2"/>
    <property type="match status" value="1"/>
</dbReference>
<dbReference type="InterPro" id="IPR015422">
    <property type="entry name" value="PyrdxlP-dep_Trfase_small"/>
</dbReference>